<evidence type="ECO:0000256" key="2">
    <source>
        <dbReference type="ARBA" id="ARBA00022771"/>
    </source>
</evidence>
<dbReference type="GO" id="GO:0008270">
    <property type="term" value="F:zinc ion binding"/>
    <property type="evidence" value="ECO:0007669"/>
    <property type="project" value="UniProtKB-KW"/>
</dbReference>
<accession>L8GIT6</accession>
<dbReference type="OrthoDB" id="31154at2759"/>
<dbReference type="AlphaFoldDB" id="L8GIT6"/>
<protein>
    <submittedName>
        <fullName evidence="5">Zinc knuckle domain containing protein</fullName>
    </submittedName>
</protein>
<dbReference type="EMBL" id="KB008103">
    <property type="protein sequence ID" value="ELR12764.1"/>
    <property type="molecule type" value="Genomic_DNA"/>
</dbReference>
<feature type="region of interest" description="Disordered" evidence="4">
    <location>
        <begin position="33"/>
        <end position="54"/>
    </location>
</feature>
<evidence type="ECO:0000313" key="6">
    <source>
        <dbReference type="Proteomes" id="UP000011083"/>
    </source>
</evidence>
<dbReference type="PANTHER" id="PTHR31437">
    <property type="entry name" value="SREK1IP1 FAMILY MEMBER"/>
    <property type="match status" value="1"/>
</dbReference>
<reference evidence="5 6" key="1">
    <citation type="journal article" date="2013" name="Genome Biol.">
        <title>Genome of Acanthamoeba castellanii highlights extensive lateral gene transfer and early evolution of tyrosine kinase signaling.</title>
        <authorList>
            <person name="Clarke M."/>
            <person name="Lohan A.J."/>
            <person name="Liu B."/>
            <person name="Lagkouvardos I."/>
            <person name="Roy S."/>
            <person name="Zafar N."/>
            <person name="Bertelli C."/>
            <person name="Schilde C."/>
            <person name="Kianianmomeni A."/>
            <person name="Burglin T.R."/>
            <person name="Frech C."/>
            <person name="Turcotte B."/>
            <person name="Kopec K.O."/>
            <person name="Synnott J.M."/>
            <person name="Choo C."/>
            <person name="Paponov I."/>
            <person name="Finkler A."/>
            <person name="Soon Heng Tan C."/>
            <person name="Hutchins A.P."/>
            <person name="Weinmeier T."/>
            <person name="Rattei T."/>
            <person name="Chu J.S."/>
            <person name="Gimenez G."/>
            <person name="Irimia M."/>
            <person name="Rigden D.J."/>
            <person name="Fitzpatrick D.A."/>
            <person name="Lorenzo-Morales J."/>
            <person name="Bateman A."/>
            <person name="Chiu C.H."/>
            <person name="Tang P."/>
            <person name="Hegemann P."/>
            <person name="Fromm H."/>
            <person name="Raoult D."/>
            <person name="Greub G."/>
            <person name="Miranda-Saavedra D."/>
            <person name="Chen N."/>
            <person name="Nash P."/>
            <person name="Ginger M.L."/>
            <person name="Horn M."/>
            <person name="Schaap P."/>
            <person name="Caler L."/>
            <person name="Loftus B."/>
        </authorList>
    </citation>
    <scope>NUCLEOTIDE SEQUENCE [LARGE SCALE GENOMIC DNA]</scope>
    <source>
        <strain evidence="5 6">Neff</strain>
    </source>
</reference>
<dbReference type="PANTHER" id="PTHR31437:SF1">
    <property type="entry name" value="PROTEIN SREK1IP1"/>
    <property type="match status" value="1"/>
</dbReference>
<keyword evidence="2" id="KW-0863">Zinc-finger</keyword>
<evidence type="ECO:0000256" key="4">
    <source>
        <dbReference type="SAM" id="MobiDB-lite"/>
    </source>
</evidence>
<gene>
    <name evidence="5" type="ORF">ACA1_092990</name>
</gene>
<evidence type="ECO:0000313" key="5">
    <source>
        <dbReference type="EMBL" id="ELR12764.1"/>
    </source>
</evidence>
<keyword evidence="3" id="KW-0862">Zinc</keyword>
<feature type="compositionally biased region" description="Basic residues" evidence="4">
    <location>
        <begin position="191"/>
        <end position="200"/>
    </location>
</feature>
<keyword evidence="1" id="KW-0479">Metal-binding</keyword>
<dbReference type="OMA" id="STHAVWQ"/>
<evidence type="ECO:0000256" key="1">
    <source>
        <dbReference type="ARBA" id="ARBA00022723"/>
    </source>
</evidence>
<organism evidence="5 6">
    <name type="scientific">Acanthamoeba castellanii (strain ATCC 30010 / Neff)</name>
    <dbReference type="NCBI Taxonomy" id="1257118"/>
    <lineage>
        <taxon>Eukaryota</taxon>
        <taxon>Amoebozoa</taxon>
        <taxon>Discosea</taxon>
        <taxon>Longamoebia</taxon>
        <taxon>Centramoebida</taxon>
        <taxon>Acanthamoebidae</taxon>
        <taxon>Acanthamoeba</taxon>
    </lineage>
</organism>
<feature type="region of interest" description="Disordered" evidence="4">
    <location>
        <begin position="124"/>
        <end position="200"/>
    </location>
</feature>
<dbReference type="GeneID" id="14913459"/>
<dbReference type="Proteomes" id="UP000011083">
    <property type="component" value="Unassembled WGS sequence"/>
</dbReference>
<feature type="compositionally biased region" description="Basic residues" evidence="4">
    <location>
        <begin position="168"/>
        <end position="183"/>
    </location>
</feature>
<dbReference type="KEGG" id="acan:ACA1_092990"/>
<evidence type="ECO:0000256" key="3">
    <source>
        <dbReference type="ARBA" id="ARBA00022833"/>
    </source>
</evidence>
<keyword evidence="6" id="KW-1185">Reference proteome</keyword>
<sequence length="200" mass="21970">MSRRRYPNQNRIYGGGALSTHAVWQDSIGYDPHAPIQRHHNGSHSSTTGPTSADLASGYDQFRALLARATASKGGCGTGSLATCTKCRGSGHLAFNCWNIVAAPASKLTNDQACTPGRRLGSELLDEQRRADTTNTRLAPVNAGQARGGEESEMRKRKRSSEKSSETKKKRKETTSKKRRKTERKTDAEKRKKSGCKHRE</sequence>
<dbReference type="VEuPathDB" id="AmoebaDB:ACA1_092990"/>
<dbReference type="RefSeq" id="XP_004334777.1">
    <property type="nucleotide sequence ID" value="XM_004334729.1"/>
</dbReference>
<name>L8GIT6_ACACF</name>
<proteinExistence type="predicted"/>